<dbReference type="Pfam" id="PF11528">
    <property type="entry name" value="DUF3224"/>
    <property type="match status" value="1"/>
</dbReference>
<evidence type="ECO:0000313" key="1">
    <source>
        <dbReference type="EMBL" id="QPS20949.1"/>
    </source>
</evidence>
<dbReference type="RefSeq" id="WP_063198437.1">
    <property type="nucleotide sequence ID" value="NZ_CAMITG010000002.1"/>
</dbReference>
<reference evidence="1 4" key="2">
    <citation type="submission" date="2020-12" db="EMBL/GenBank/DDBJ databases">
        <title>FDA dAtabase for Regulatory Grade micrObial Sequences (FDA-ARGOS): Supporting development and validation of Infectious Disease Dx tests.</title>
        <authorList>
            <person name="Sproer C."/>
            <person name="Gronow S."/>
            <person name="Severitt S."/>
            <person name="Schroder I."/>
            <person name="Tallon L."/>
            <person name="Sadzewicz L."/>
            <person name="Zhao X."/>
            <person name="Boylan J."/>
            <person name="Ott S."/>
            <person name="Bowen H."/>
            <person name="Vavikolanu K."/>
            <person name="Mehta A."/>
            <person name="Aluvathingal J."/>
            <person name="Nadendla S."/>
            <person name="Lowell S."/>
            <person name="Myers T."/>
            <person name="Yan Y."/>
            <person name="Sichtig H."/>
        </authorList>
    </citation>
    <scope>NUCLEOTIDE SEQUENCE [LARGE SCALE GENOMIC DNA]</scope>
    <source>
        <strain evidence="1 4">FDAARGOS_907</strain>
    </source>
</reference>
<dbReference type="EMBL" id="LS483469">
    <property type="protein sequence ID" value="SQI39628.1"/>
    <property type="molecule type" value="Genomic_DNA"/>
</dbReference>
<dbReference type="Proteomes" id="UP000594967">
    <property type="component" value="Chromosome"/>
</dbReference>
<reference evidence="2 3" key="1">
    <citation type="submission" date="2018-06" db="EMBL/GenBank/DDBJ databases">
        <authorList>
            <consortium name="Pathogen Informatics"/>
            <person name="Doyle S."/>
        </authorList>
    </citation>
    <scope>NUCLEOTIDE SEQUENCE [LARGE SCALE GENOMIC DNA]</scope>
    <source>
        <strain evidence="2 3">NCTC12961</strain>
    </source>
</reference>
<dbReference type="InterPro" id="IPR021607">
    <property type="entry name" value="DUF3224"/>
</dbReference>
<dbReference type="InterPro" id="IPR023159">
    <property type="entry name" value="SO1590-like_sf"/>
</dbReference>
<gene>
    <name evidence="1" type="ORF">I6G64_00480</name>
    <name evidence="2" type="ORF">NCTC12961_02868</name>
</gene>
<dbReference type="Gene3D" id="2.40.350.10">
    <property type="entry name" value="SO1590-like"/>
    <property type="match status" value="1"/>
</dbReference>
<protein>
    <submittedName>
        <fullName evidence="1">DUF3224 domain-containing protein</fullName>
    </submittedName>
    <submittedName>
        <fullName evidence="2">Protein of uncharacterized function (DUF3224)</fullName>
    </submittedName>
</protein>
<organism evidence="2 3">
    <name type="scientific">Serratia plymuthica</name>
    <dbReference type="NCBI Taxonomy" id="82996"/>
    <lineage>
        <taxon>Bacteria</taxon>
        <taxon>Pseudomonadati</taxon>
        <taxon>Pseudomonadota</taxon>
        <taxon>Gammaproteobacteria</taxon>
        <taxon>Enterobacterales</taxon>
        <taxon>Yersiniaceae</taxon>
        <taxon>Serratia</taxon>
    </lineage>
</organism>
<proteinExistence type="predicted"/>
<dbReference type="Proteomes" id="UP000248897">
    <property type="component" value="Chromosome 1"/>
</dbReference>
<evidence type="ECO:0000313" key="4">
    <source>
        <dbReference type="Proteomes" id="UP000594967"/>
    </source>
</evidence>
<accession>A0A2X4UVA5</accession>
<keyword evidence="4" id="KW-1185">Reference proteome</keyword>
<dbReference type="AlphaFoldDB" id="A0A2X4UVA5"/>
<sequence length="139" mass="14777">MKAVATFSTKDFKPTDLSPEPALATALPVSVSTMEKRYSGEIQGVSATIFTAAFDPARKQGSYIAMESFSGSVNGKEGAFNFIHSASTTGSERLNEFFCIVDGSGTQDLKGISGSGGMKIDADGTHHIWIDYHFEPAEA</sequence>
<evidence type="ECO:0000313" key="3">
    <source>
        <dbReference type="Proteomes" id="UP000248897"/>
    </source>
</evidence>
<dbReference type="EMBL" id="CP065673">
    <property type="protein sequence ID" value="QPS20949.1"/>
    <property type="molecule type" value="Genomic_DNA"/>
</dbReference>
<evidence type="ECO:0000313" key="2">
    <source>
        <dbReference type="EMBL" id="SQI39628.1"/>
    </source>
</evidence>
<dbReference type="SUPFAM" id="SSF159238">
    <property type="entry name" value="SO1590-like"/>
    <property type="match status" value="1"/>
</dbReference>
<name>A0A2X4UVA5_SERPL</name>